<keyword evidence="4" id="KW-1185">Reference proteome</keyword>
<dbReference type="Proteomes" id="UP001345013">
    <property type="component" value="Unassembled WGS sequence"/>
</dbReference>
<evidence type="ECO:0000259" key="2">
    <source>
        <dbReference type="Pfam" id="PF00144"/>
    </source>
</evidence>
<dbReference type="SUPFAM" id="SSF56601">
    <property type="entry name" value="beta-lactamase/transpeptidase-like"/>
    <property type="match status" value="1"/>
</dbReference>
<dbReference type="InterPro" id="IPR051478">
    <property type="entry name" value="Beta-lactamase-like_AB/R"/>
</dbReference>
<reference evidence="3 4" key="1">
    <citation type="submission" date="2023-08" db="EMBL/GenBank/DDBJ databases">
        <title>Black Yeasts Isolated from many extreme environments.</title>
        <authorList>
            <person name="Coleine C."/>
            <person name="Stajich J.E."/>
            <person name="Selbmann L."/>
        </authorList>
    </citation>
    <scope>NUCLEOTIDE SEQUENCE [LARGE SCALE GENOMIC DNA]</scope>
    <source>
        <strain evidence="3 4">CCFEE 5885</strain>
    </source>
</reference>
<organism evidence="3 4">
    <name type="scientific">Lithohypha guttulata</name>
    <dbReference type="NCBI Taxonomy" id="1690604"/>
    <lineage>
        <taxon>Eukaryota</taxon>
        <taxon>Fungi</taxon>
        <taxon>Dikarya</taxon>
        <taxon>Ascomycota</taxon>
        <taxon>Pezizomycotina</taxon>
        <taxon>Eurotiomycetes</taxon>
        <taxon>Chaetothyriomycetidae</taxon>
        <taxon>Chaetothyriales</taxon>
        <taxon>Trichomeriaceae</taxon>
        <taxon>Lithohypha</taxon>
    </lineage>
</organism>
<evidence type="ECO:0000313" key="4">
    <source>
        <dbReference type="Proteomes" id="UP001345013"/>
    </source>
</evidence>
<feature type="chain" id="PRO_5046458833" description="Beta-lactamase-related domain-containing protein" evidence="1">
    <location>
        <begin position="23"/>
        <end position="416"/>
    </location>
</feature>
<dbReference type="InterPro" id="IPR012338">
    <property type="entry name" value="Beta-lactam/transpept-like"/>
</dbReference>
<feature type="domain" description="Beta-lactamase-related" evidence="2">
    <location>
        <begin position="108"/>
        <end position="388"/>
    </location>
</feature>
<evidence type="ECO:0000256" key="1">
    <source>
        <dbReference type="SAM" id="SignalP"/>
    </source>
</evidence>
<dbReference type="PANTHER" id="PTHR22935">
    <property type="entry name" value="PENICILLIN-BINDING PROTEIN"/>
    <property type="match status" value="1"/>
</dbReference>
<proteinExistence type="predicted"/>
<keyword evidence="1" id="KW-0732">Signal</keyword>
<dbReference type="InterPro" id="IPR001466">
    <property type="entry name" value="Beta-lactam-related"/>
</dbReference>
<gene>
    <name evidence="3" type="ORF">LTR24_003752</name>
</gene>
<protein>
    <recommendedName>
        <fullName evidence="2">Beta-lactamase-related domain-containing protein</fullName>
    </recommendedName>
</protein>
<dbReference type="EMBL" id="JAVRRG010000036">
    <property type="protein sequence ID" value="KAK5094147.1"/>
    <property type="molecule type" value="Genomic_DNA"/>
</dbReference>
<evidence type="ECO:0000313" key="3">
    <source>
        <dbReference type="EMBL" id="KAK5094147.1"/>
    </source>
</evidence>
<dbReference type="PANTHER" id="PTHR22935:SF97">
    <property type="entry name" value="BETA-LACTAMASE-RELATED DOMAIN-CONTAINING PROTEIN"/>
    <property type="match status" value="1"/>
</dbReference>
<sequence>MVSSSIAFYTLSTLALYSSAFAQADFAPCPILGPRYPQPSQVTDSPYVQEALQNLTAASNELVQSGGNSSYTKATPNTTTFSIALFDSVDITDVHIPFIYEYHHSAPSFDNKTSVDADSVYNIGGLSQFRTVYTFLAATQDNLWYDPITKYLPGLNGTSGRSAAAGTDWNHVLLVDLATQLVGIPREGSCLHPASTQPSTTPIYSDAAFCLLALALEKITGKSFADTVQESILSPLNISATTVGTPASDTNAVIPDNVTTSGWQIPTTDSALLAATGLFSTITDLSIIGRSILRSSLLPMPTTNRWLKPHSYTSNPRNGVGMPFDIYTPTLTGTVVGPITEIFTKLGPNGLYSPYFGLVPDYGVGFVVLSADTNQAADLNAYADLIAEYLLPTMEQTAAAEATIKYAGDYTSRDGA</sequence>
<dbReference type="Gene3D" id="3.40.710.10">
    <property type="entry name" value="DD-peptidase/beta-lactamase superfamily"/>
    <property type="match status" value="1"/>
</dbReference>
<name>A0ABR0KEE4_9EURO</name>
<accession>A0ABR0KEE4</accession>
<comment type="caution">
    <text evidence="3">The sequence shown here is derived from an EMBL/GenBank/DDBJ whole genome shotgun (WGS) entry which is preliminary data.</text>
</comment>
<feature type="signal peptide" evidence="1">
    <location>
        <begin position="1"/>
        <end position="22"/>
    </location>
</feature>
<dbReference type="Pfam" id="PF00144">
    <property type="entry name" value="Beta-lactamase"/>
    <property type="match status" value="1"/>
</dbReference>